<feature type="transmembrane region" description="Helical" evidence="13">
    <location>
        <begin position="160"/>
        <end position="179"/>
    </location>
</feature>
<dbReference type="EMBL" id="JAIPUX010000521">
    <property type="protein sequence ID" value="KAH0627708.1"/>
    <property type="molecule type" value="Genomic_DNA"/>
</dbReference>
<gene>
    <name evidence="14" type="ORF">JD844_003831</name>
</gene>
<keyword evidence="6" id="KW-0249">Electron transport</keyword>
<evidence type="ECO:0000256" key="12">
    <source>
        <dbReference type="SAM" id="MobiDB-lite"/>
    </source>
</evidence>
<organism evidence="14 15">
    <name type="scientific">Phrynosoma platyrhinos</name>
    <name type="common">Desert horned lizard</name>
    <dbReference type="NCBI Taxonomy" id="52577"/>
    <lineage>
        <taxon>Eukaryota</taxon>
        <taxon>Metazoa</taxon>
        <taxon>Chordata</taxon>
        <taxon>Craniata</taxon>
        <taxon>Vertebrata</taxon>
        <taxon>Euteleostomi</taxon>
        <taxon>Lepidosauria</taxon>
        <taxon>Squamata</taxon>
        <taxon>Bifurcata</taxon>
        <taxon>Unidentata</taxon>
        <taxon>Episquamata</taxon>
        <taxon>Toxicofera</taxon>
        <taxon>Iguania</taxon>
        <taxon>Phrynosomatidae</taxon>
        <taxon>Phrynosomatinae</taxon>
        <taxon>Phrynosoma</taxon>
    </lineage>
</organism>
<evidence type="ECO:0000313" key="15">
    <source>
        <dbReference type="Proteomes" id="UP000826234"/>
    </source>
</evidence>
<keyword evidence="2" id="KW-0813">Transport</keyword>
<keyword evidence="7 13" id="KW-1133">Transmembrane helix</keyword>
<dbReference type="PANTHER" id="PTHR14256:SF4">
    <property type="entry name" value="CYTOCHROME C OXIDASE SUBUNIT NDUFA4"/>
    <property type="match status" value="1"/>
</dbReference>
<evidence type="ECO:0000256" key="2">
    <source>
        <dbReference type="ARBA" id="ARBA00022448"/>
    </source>
</evidence>
<keyword evidence="9 13" id="KW-0472">Membrane</keyword>
<evidence type="ECO:0000256" key="13">
    <source>
        <dbReference type="SAM" id="Phobius"/>
    </source>
</evidence>
<evidence type="ECO:0000256" key="6">
    <source>
        <dbReference type="ARBA" id="ARBA00022982"/>
    </source>
</evidence>
<keyword evidence="3" id="KW-0679">Respiratory chain</keyword>
<reference evidence="14 15" key="1">
    <citation type="journal article" date="2022" name="Gigascience">
        <title>A chromosome-level genome assembly and annotation of the desert horned lizard, Phrynosoma platyrhinos, provides insight into chromosomal rearrangements among reptiles.</title>
        <authorList>
            <person name="Koochekian N."/>
            <person name="Ascanio A."/>
            <person name="Farleigh K."/>
            <person name="Card D.C."/>
            <person name="Schield D.R."/>
            <person name="Castoe T.A."/>
            <person name="Jezkova T."/>
        </authorList>
    </citation>
    <scope>NUCLEOTIDE SEQUENCE [LARGE SCALE GENOMIC DNA]</scope>
    <source>
        <strain evidence="14">NK-2021</strain>
    </source>
</reference>
<comment type="subcellular location">
    <subcellularLocation>
        <location evidence="1">Mitochondrion inner membrane</location>
        <topology evidence="1">Single-pass membrane protein</topology>
    </subcellularLocation>
</comment>
<evidence type="ECO:0000256" key="9">
    <source>
        <dbReference type="ARBA" id="ARBA00023136"/>
    </source>
</evidence>
<protein>
    <recommendedName>
        <fullName evidence="11">Cytochrome c oxidase subunit NDUFA4</fullName>
    </recommendedName>
</protein>
<keyword evidence="5" id="KW-0999">Mitochondrion inner membrane</keyword>
<proteinExistence type="inferred from homology"/>
<evidence type="ECO:0000256" key="5">
    <source>
        <dbReference type="ARBA" id="ARBA00022792"/>
    </source>
</evidence>
<feature type="region of interest" description="Disordered" evidence="12">
    <location>
        <begin position="38"/>
        <end position="128"/>
    </location>
</feature>
<accession>A0ABQ7TDJ0</accession>
<dbReference type="PANTHER" id="PTHR14256">
    <property type="entry name" value="NADH-UBIQUINONE OXIDOREDUCTASE MLRQ SUBUNIT"/>
    <property type="match status" value="1"/>
</dbReference>
<keyword evidence="8" id="KW-0496">Mitochondrion</keyword>
<dbReference type="Proteomes" id="UP000826234">
    <property type="component" value="Unassembled WGS sequence"/>
</dbReference>
<evidence type="ECO:0000256" key="10">
    <source>
        <dbReference type="ARBA" id="ARBA00038186"/>
    </source>
</evidence>
<evidence type="ECO:0000256" key="1">
    <source>
        <dbReference type="ARBA" id="ARBA00004434"/>
    </source>
</evidence>
<keyword evidence="15" id="KW-1185">Reference proteome</keyword>
<evidence type="ECO:0000313" key="14">
    <source>
        <dbReference type="EMBL" id="KAH0627708.1"/>
    </source>
</evidence>
<evidence type="ECO:0000256" key="11">
    <source>
        <dbReference type="ARBA" id="ARBA00041121"/>
    </source>
</evidence>
<name>A0ABQ7TDJ0_PHRPL</name>
<comment type="caution">
    <text evidence="14">The sequence shown here is derived from an EMBL/GenBank/DDBJ whole genome shotgun (WGS) entry which is preliminary data.</text>
</comment>
<dbReference type="Pfam" id="PF06522">
    <property type="entry name" value="B12D"/>
    <property type="match status" value="1"/>
</dbReference>
<evidence type="ECO:0000256" key="3">
    <source>
        <dbReference type="ARBA" id="ARBA00022660"/>
    </source>
</evidence>
<evidence type="ECO:0000256" key="7">
    <source>
        <dbReference type="ARBA" id="ARBA00022989"/>
    </source>
</evidence>
<sequence>MGETVTSAHWQFLLWKLLLELNGNILRRFLRRFCERKEEGKEGSVGQRGSAAAGLSPQAPRLEGRGGPDEPLPPPQPKNQKEEPLHRPPSSATAEPLNASPHRKYARGTEMGNGLRATPRARKKHGRREQLPLMEWCARSDATAIMFRLMASQAKKHPSLIPLFIFIGAGGTGAALYIMRLALRNPDVWQVPLLLSAAT</sequence>
<comment type="similarity">
    <text evidence="10">Belongs to the complex IV NDUFA4 subunit family.</text>
</comment>
<dbReference type="InterPro" id="IPR010530">
    <property type="entry name" value="B12D"/>
</dbReference>
<evidence type="ECO:0000256" key="4">
    <source>
        <dbReference type="ARBA" id="ARBA00022692"/>
    </source>
</evidence>
<keyword evidence="4 13" id="KW-0812">Transmembrane</keyword>
<evidence type="ECO:0000256" key="8">
    <source>
        <dbReference type="ARBA" id="ARBA00023128"/>
    </source>
</evidence>